<protein>
    <submittedName>
        <fullName evidence="2">Uncharacterized protein</fullName>
    </submittedName>
</protein>
<reference evidence="2 3" key="1">
    <citation type="journal article" date="2013" name="ISME J.">
        <title>Metabolic model for the filamentous 'Candidatus Microthrix parvicella' based on genomic and metagenomic analyses.</title>
        <authorList>
            <person name="Jon McIlroy S."/>
            <person name="Kristiansen R."/>
            <person name="Albertsen M."/>
            <person name="Michael Karst S."/>
            <person name="Rossetti S."/>
            <person name="Lund Nielsen J."/>
            <person name="Tandoi V."/>
            <person name="James Seviour R."/>
            <person name="Nielsen P.H."/>
        </authorList>
    </citation>
    <scope>NUCLEOTIDE SEQUENCE [LARGE SCALE GENOMIC DNA]</scope>
    <source>
        <strain evidence="2 3">RN1</strain>
    </source>
</reference>
<accession>R4YYV7</accession>
<dbReference type="OrthoDB" id="9800497at2"/>
<dbReference type="GO" id="GO:0070403">
    <property type="term" value="F:NAD+ binding"/>
    <property type="evidence" value="ECO:0007669"/>
    <property type="project" value="TreeGrafter"/>
</dbReference>
<dbReference type="SUPFAM" id="SSF48179">
    <property type="entry name" value="6-phosphogluconate dehydrogenase C-terminal domain-like"/>
    <property type="match status" value="1"/>
</dbReference>
<dbReference type="SUPFAM" id="SSF51735">
    <property type="entry name" value="NAD(P)-binding Rossmann-fold domains"/>
    <property type="match status" value="1"/>
</dbReference>
<proteinExistence type="predicted"/>
<dbReference type="EMBL" id="CANL01000022">
    <property type="protein sequence ID" value="CCM63769.1"/>
    <property type="molecule type" value="Genomic_DNA"/>
</dbReference>
<dbReference type="PANTHER" id="PTHR21363:SF0">
    <property type="entry name" value="PREPHENATE DEHYDROGENASE [NADP(+)]"/>
    <property type="match status" value="1"/>
</dbReference>
<dbReference type="eggNOG" id="COG0287">
    <property type="taxonomic scope" value="Bacteria"/>
</dbReference>
<dbReference type="Gene3D" id="3.40.50.720">
    <property type="entry name" value="NAD(P)-binding Rossmann-like Domain"/>
    <property type="match status" value="1"/>
</dbReference>
<evidence type="ECO:0000313" key="3">
    <source>
        <dbReference type="Proteomes" id="UP000018291"/>
    </source>
</evidence>
<dbReference type="InterPro" id="IPR050812">
    <property type="entry name" value="Preph/Arog_dehydrog"/>
</dbReference>
<dbReference type="InterPro" id="IPR008927">
    <property type="entry name" value="6-PGluconate_DH-like_C_sf"/>
</dbReference>
<sequence>MTTTSFERTGQDSTLLVVGGAGATGHWVVRHLGSRLKLADGFVPARILVADTDPDVVDRLPPASSGGPVLEAVHLVISDDGHEATEAGVSLAHLAAGAAEVWVAVGPDDLMPVAGSIAPGLAGGTTPLLVFSAAQVEAVEAFVGVTAPEALVGLHVLVGPDTPSAVGHTAVVCVDPELGGEGGQRTRTLAMLADVGMRPVLLSPTDHDRAMAWVEGVSEYVLLALGAALVDSGVPLELLWEVRTPTFQLLAALVARTYDTVRFEQVAGAQLSASRTDPLVRESLRRSIADLARRVDPVTGATTGELIAELDRVARGLPTWFRRTLAQGSEGAVEAVRSTERQLMTASRVASMVGVRRLSGGRPTHVGRVIAADDDQLELDDRLVETPHGAVVVDTPWAEEFLAAIGIDARVGPVSLRVHNHATVTGAELDAWRHEHLARYRLVVSVDWRVEESPNVDLGEAVSLLAPPSVESVEVTDTYVADGLTRVTVEARVRIDHPPDGVVTTWTNALARLLKPEVTVRHSVPGAAAPGPGTAPSI</sequence>
<evidence type="ECO:0000313" key="2">
    <source>
        <dbReference type="EMBL" id="CCM63769.1"/>
    </source>
</evidence>
<gene>
    <name evidence="2" type="ORF">BN381_290137</name>
</gene>
<name>R4YYV7_9ACTN</name>
<dbReference type="GO" id="GO:0008977">
    <property type="term" value="F:prephenate dehydrogenase (NAD+) activity"/>
    <property type="evidence" value="ECO:0007669"/>
    <property type="project" value="TreeGrafter"/>
</dbReference>
<dbReference type="HOGENOM" id="CLU_505968_0_0_11"/>
<dbReference type="Proteomes" id="UP000018291">
    <property type="component" value="Unassembled WGS sequence"/>
</dbReference>
<keyword evidence="1" id="KW-0560">Oxidoreductase</keyword>
<organism evidence="2 3">
    <name type="scientific">Candidatus Neomicrothrix parvicella RN1</name>
    <dbReference type="NCBI Taxonomy" id="1229780"/>
    <lineage>
        <taxon>Bacteria</taxon>
        <taxon>Bacillati</taxon>
        <taxon>Actinomycetota</taxon>
        <taxon>Acidimicrobiia</taxon>
        <taxon>Acidimicrobiales</taxon>
        <taxon>Microthrixaceae</taxon>
        <taxon>Candidatus Neomicrothrix</taxon>
    </lineage>
</organism>
<keyword evidence="3" id="KW-1185">Reference proteome</keyword>
<dbReference type="InterPro" id="IPR036291">
    <property type="entry name" value="NAD(P)-bd_dom_sf"/>
</dbReference>
<dbReference type="STRING" id="1229780.BN381_290137"/>
<dbReference type="RefSeq" id="WP_012226851.1">
    <property type="nucleotide sequence ID" value="NZ_HG422565.1"/>
</dbReference>
<dbReference type="AlphaFoldDB" id="R4YYV7"/>
<evidence type="ECO:0000256" key="1">
    <source>
        <dbReference type="ARBA" id="ARBA00023002"/>
    </source>
</evidence>
<dbReference type="PANTHER" id="PTHR21363">
    <property type="entry name" value="PREPHENATE DEHYDROGENASE"/>
    <property type="match status" value="1"/>
</dbReference>
<dbReference type="GO" id="GO:0006571">
    <property type="term" value="P:tyrosine biosynthetic process"/>
    <property type="evidence" value="ECO:0007669"/>
    <property type="project" value="TreeGrafter"/>
</dbReference>
<comment type="caution">
    <text evidence="2">The sequence shown here is derived from an EMBL/GenBank/DDBJ whole genome shotgun (WGS) entry which is preliminary data.</text>
</comment>